<keyword evidence="4" id="KW-0520">NAD</keyword>
<name>A0A9D2QK56_9FIRM</name>
<dbReference type="Pfam" id="PF13241">
    <property type="entry name" value="NAD_binding_7"/>
    <property type="match status" value="1"/>
</dbReference>
<dbReference type="AlphaFoldDB" id="A0A9D2QK56"/>
<dbReference type="InterPro" id="IPR042518">
    <property type="entry name" value="SirC_C"/>
</dbReference>
<reference evidence="7" key="2">
    <citation type="submission" date="2021-04" db="EMBL/GenBank/DDBJ databases">
        <authorList>
            <person name="Gilroy R."/>
        </authorList>
    </citation>
    <scope>NUCLEOTIDE SEQUENCE</scope>
    <source>
        <strain evidence="7">ChiBcec1-1630</strain>
    </source>
</reference>
<keyword evidence="5" id="KW-0627">Porphyrin biosynthesis</keyword>
<dbReference type="EMBL" id="DWVS01000361">
    <property type="protein sequence ID" value="HJC89105.1"/>
    <property type="molecule type" value="Genomic_DNA"/>
</dbReference>
<dbReference type="GO" id="GO:0019354">
    <property type="term" value="P:siroheme biosynthetic process"/>
    <property type="evidence" value="ECO:0007669"/>
    <property type="project" value="InterPro"/>
</dbReference>
<dbReference type="PANTHER" id="PTHR35330:SF1">
    <property type="entry name" value="SIROHEME BIOSYNTHESIS PROTEIN MET8"/>
    <property type="match status" value="1"/>
</dbReference>
<evidence type="ECO:0000313" key="8">
    <source>
        <dbReference type="Proteomes" id="UP000823922"/>
    </source>
</evidence>
<reference evidence="7" key="1">
    <citation type="journal article" date="2021" name="PeerJ">
        <title>Extensive microbial diversity within the chicken gut microbiome revealed by metagenomics and culture.</title>
        <authorList>
            <person name="Gilroy R."/>
            <person name="Ravi A."/>
            <person name="Getino M."/>
            <person name="Pursley I."/>
            <person name="Horton D.L."/>
            <person name="Alikhan N.F."/>
            <person name="Baker D."/>
            <person name="Gharbi K."/>
            <person name="Hall N."/>
            <person name="Watson M."/>
            <person name="Adriaenssens E.M."/>
            <person name="Foster-Nyarko E."/>
            <person name="Jarju S."/>
            <person name="Secka A."/>
            <person name="Antonio M."/>
            <person name="Oren A."/>
            <person name="Chaudhuri R.R."/>
            <person name="La Ragione R."/>
            <person name="Hildebrand F."/>
            <person name="Pallen M.J."/>
        </authorList>
    </citation>
    <scope>NUCLEOTIDE SEQUENCE</scope>
    <source>
        <strain evidence="7">ChiBcec1-1630</strain>
    </source>
</reference>
<comment type="catalytic activity">
    <reaction evidence="6">
        <text>precorrin-2 + NAD(+) = sirohydrochlorin + NADH + 2 H(+)</text>
        <dbReference type="Rhea" id="RHEA:15613"/>
        <dbReference type="ChEBI" id="CHEBI:15378"/>
        <dbReference type="ChEBI" id="CHEBI:57540"/>
        <dbReference type="ChEBI" id="CHEBI:57945"/>
        <dbReference type="ChEBI" id="CHEBI:58351"/>
        <dbReference type="ChEBI" id="CHEBI:58827"/>
        <dbReference type="EC" id="1.3.1.76"/>
    </reaction>
</comment>
<evidence type="ECO:0000256" key="2">
    <source>
        <dbReference type="ARBA" id="ARBA00012400"/>
    </source>
</evidence>
<gene>
    <name evidence="7" type="ORF">H9926_13970</name>
</gene>
<keyword evidence="3" id="KW-0560">Oxidoreductase</keyword>
<dbReference type="GO" id="GO:0043115">
    <property type="term" value="F:precorrin-2 dehydrogenase activity"/>
    <property type="evidence" value="ECO:0007669"/>
    <property type="project" value="UniProtKB-EC"/>
</dbReference>
<comment type="caution">
    <text evidence="7">The sequence shown here is derived from an EMBL/GenBank/DDBJ whole genome shotgun (WGS) entry which is preliminary data.</text>
</comment>
<dbReference type="PANTHER" id="PTHR35330">
    <property type="entry name" value="SIROHEME BIOSYNTHESIS PROTEIN MET8"/>
    <property type="match status" value="1"/>
</dbReference>
<comment type="pathway">
    <text evidence="1">Porphyrin-containing compound metabolism; siroheme biosynthesis; sirohydrochlorin from precorrin-2: step 1/1.</text>
</comment>
<evidence type="ECO:0000256" key="5">
    <source>
        <dbReference type="ARBA" id="ARBA00023244"/>
    </source>
</evidence>
<protein>
    <recommendedName>
        <fullName evidence="2">precorrin-2 dehydrogenase</fullName>
        <ecNumber evidence="2">1.3.1.76</ecNumber>
    </recommendedName>
</protein>
<dbReference type="EC" id="1.3.1.76" evidence="2"/>
<dbReference type="InterPro" id="IPR028161">
    <property type="entry name" value="Met8-like"/>
</dbReference>
<evidence type="ECO:0000256" key="6">
    <source>
        <dbReference type="ARBA" id="ARBA00047561"/>
    </source>
</evidence>
<sequence>MAYFPFFMDIAGKRGVILGGGRIASGKIAALLPFAPQLVCIAPVICGEIERMAASLPEGQGGLRLIYRGARKADLEGAFFVVAATDSPETNAWAAELCREKGILVNAVDDRKNCSFFFPALVKRGPVVVGISTGGCSPAAASWLRRKAERMVPEEMGETVEQLGELRERVKKSVPQAEERSALLKRLFTFCEEKDFQMTDGELEELLEALLQERGKG</sequence>
<dbReference type="NCBIfam" id="TIGR01470">
    <property type="entry name" value="cysG_Nterm"/>
    <property type="match status" value="1"/>
</dbReference>
<dbReference type="InterPro" id="IPR006367">
    <property type="entry name" value="Sirohaem_synthase_N"/>
</dbReference>
<dbReference type="InterPro" id="IPR036291">
    <property type="entry name" value="NAD(P)-bd_dom_sf"/>
</dbReference>
<dbReference type="Gene3D" id="1.10.8.610">
    <property type="entry name" value="SirC, precorrin-2 dehydrogenase, C-terminal helical domain-like"/>
    <property type="match status" value="1"/>
</dbReference>
<dbReference type="SUPFAM" id="SSF75615">
    <property type="entry name" value="Siroheme synthase middle domains-like"/>
    <property type="match status" value="1"/>
</dbReference>
<evidence type="ECO:0000256" key="4">
    <source>
        <dbReference type="ARBA" id="ARBA00023027"/>
    </source>
</evidence>
<accession>A0A9D2QK56</accession>
<evidence type="ECO:0000256" key="1">
    <source>
        <dbReference type="ARBA" id="ARBA00005010"/>
    </source>
</evidence>
<organism evidence="7 8">
    <name type="scientific">Candidatus Eisenbergiella intestinigallinarum</name>
    <dbReference type="NCBI Taxonomy" id="2838549"/>
    <lineage>
        <taxon>Bacteria</taxon>
        <taxon>Bacillati</taxon>
        <taxon>Bacillota</taxon>
        <taxon>Clostridia</taxon>
        <taxon>Lachnospirales</taxon>
        <taxon>Lachnospiraceae</taxon>
        <taxon>Eisenbergiella</taxon>
    </lineage>
</organism>
<dbReference type="GO" id="GO:0004325">
    <property type="term" value="F:ferrochelatase activity"/>
    <property type="evidence" value="ECO:0007669"/>
    <property type="project" value="InterPro"/>
</dbReference>
<dbReference type="Gene3D" id="3.40.50.720">
    <property type="entry name" value="NAD(P)-binding Rossmann-like Domain"/>
    <property type="match status" value="1"/>
</dbReference>
<dbReference type="Proteomes" id="UP000823922">
    <property type="component" value="Unassembled WGS sequence"/>
</dbReference>
<dbReference type="SUPFAM" id="SSF51735">
    <property type="entry name" value="NAD(P)-binding Rossmann-fold domains"/>
    <property type="match status" value="1"/>
</dbReference>
<evidence type="ECO:0000256" key="3">
    <source>
        <dbReference type="ARBA" id="ARBA00023002"/>
    </source>
</evidence>
<evidence type="ECO:0000313" key="7">
    <source>
        <dbReference type="EMBL" id="HJC89105.1"/>
    </source>
</evidence>
<proteinExistence type="predicted"/>